<dbReference type="GeneID" id="17270104"/>
<feature type="region of interest" description="Disordered" evidence="1">
    <location>
        <begin position="1"/>
        <end position="80"/>
    </location>
</feature>
<dbReference type="EnsemblProtists" id="EOD24557">
    <property type="protein sequence ID" value="EOD24557"/>
    <property type="gene ID" value="EMIHUDRAFT_435368"/>
</dbReference>
<reference evidence="2" key="2">
    <citation type="submission" date="2024-10" db="UniProtKB">
        <authorList>
            <consortium name="EnsemblProtists"/>
        </authorList>
    </citation>
    <scope>IDENTIFICATION</scope>
</reference>
<feature type="compositionally biased region" description="Basic residues" evidence="1">
    <location>
        <begin position="1"/>
        <end position="10"/>
    </location>
</feature>
<name>A0A0D3JM22_EMIH1</name>
<dbReference type="AlphaFoldDB" id="A0A0D3JM22"/>
<dbReference type="RefSeq" id="XP_005776986.1">
    <property type="nucleotide sequence ID" value="XM_005776929.1"/>
</dbReference>
<proteinExistence type="predicted"/>
<dbReference type="Proteomes" id="UP000013827">
    <property type="component" value="Unassembled WGS sequence"/>
</dbReference>
<sequence>RAAPLRHRAARQGPLVQPLPNHAQGGGRAGRHRAAPPARAVLPRRGARRDRHLPSPHLLRARRAGLPALRRGGEGAAQPKGARVARLGLAAGLGVAAVPRRVRGRQGDVAVLAPVLHRPRPEGLPLIREPFPPERGELEGAGCADDACAVPGGGGVEGAPPRLV</sequence>
<feature type="compositionally biased region" description="Low complexity" evidence="1">
    <location>
        <begin position="35"/>
        <end position="44"/>
    </location>
</feature>
<organism evidence="2 3">
    <name type="scientific">Emiliania huxleyi (strain CCMP1516)</name>
    <dbReference type="NCBI Taxonomy" id="280463"/>
    <lineage>
        <taxon>Eukaryota</taxon>
        <taxon>Haptista</taxon>
        <taxon>Haptophyta</taxon>
        <taxon>Prymnesiophyceae</taxon>
        <taxon>Isochrysidales</taxon>
        <taxon>Noelaerhabdaceae</taxon>
        <taxon>Emiliania</taxon>
    </lineage>
</organism>
<protein>
    <submittedName>
        <fullName evidence="2">Uncharacterized protein</fullName>
    </submittedName>
</protein>
<feature type="region of interest" description="Disordered" evidence="1">
    <location>
        <begin position="124"/>
        <end position="144"/>
    </location>
</feature>
<evidence type="ECO:0000256" key="1">
    <source>
        <dbReference type="SAM" id="MobiDB-lite"/>
    </source>
</evidence>
<keyword evidence="3" id="KW-1185">Reference proteome</keyword>
<dbReference type="HOGENOM" id="CLU_1623324_0_0_1"/>
<evidence type="ECO:0000313" key="3">
    <source>
        <dbReference type="Proteomes" id="UP000013827"/>
    </source>
</evidence>
<dbReference type="PaxDb" id="2903-EOD24557"/>
<evidence type="ECO:0000313" key="2">
    <source>
        <dbReference type="EnsemblProtists" id="EOD24557"/>
    </source>
</evidence>
<reference evidence="3" key="1">
    <citation type="journal article" date="2013" name="Nature">
        <title>Pan genome of the phytoplankton Emiliania underpins its global distribution.</title>
        <authorList>
            <person name="Read B.A."/>
            <person name="Kegel J."/>
            <person name="Klute M.J."/>
            <person name="Kuo A."/>
            <person name="Lefebvre S.C."/>
            <person name="Maumus F."/>
            <person name="Mayer C."/>
            <person name="Miller J."/>
            <person name="Monier A."/>
            <person name="Salamov A."/>
            <person name="Young J."/>
            <person name="Aguilar M."/>
            <person name="Claverie J.M."/>
            <person name="Frickenhaus S."/>
            <person name="Gonzalez K."/>
            <person name="Herman E.K."/>
            <person name="Lin Y.C."/>
            <person name="Napier J."/>
            <person name="Ogata H."/>
            <person name="Sarno A.F."/>
            <person name="Shmutz J."/>
            <person name="Schroeder D."/>
            <person name="de Vargas C."/>
            <person name="Verret F."/>
            <person name="von Dassow P."/>
            <person name="Valentin K."/>
            <person name="Van de Peer Y."/>
            <person name="Wheeler G."/>
            <person name="Dacks J.B."/>
            <person name="Delwiche C.F."/>
            <person name="Dyhrman S.T."/>
            <person name="Glockner G."/>
            <person name="John U."/>
            <person name="Richards T."/>
            <person name="Worden A.Z."/>
            <person name="Zhang X."/>
            <person name="Grigoriev I.V."/>
            <person name="Allen A.E."/>
            <person name="Bidle K."/>
            <person name="Borodovsky M."/>
            <person name="Bowler C."/>
            <person name="Brownlee C."/>
            <person name="Cock J.M."/>
            <person name="Elias M."/>
            <person name="Gladyshev V.N."/>
            <person name="Groth M."/>
            <person name="Guda C."/>
            <person name="Hadaegh A."/>
            <person name="Iglesias-Rodriguez M.D."/>
            <person name="Jenkins J."/>
            <person name="Jones B.M."/>
            <person name="Lawson T."/>
            <person name="Leese F."/>
            <person name="Lindquist E."/>
            <person name="Lobanov A."/>
            <person name="Lomsadze A."/>
            <person name="Malik S.B."/>
            <person name="Marsh M.E."/>
            <person name="Mackinder L."/>
            <person name="Mock T."/>
            <person name="Mueller-Roeber B."/>
            <person name="Pagarete A."/>
            <person name="Parker M."/>
            <person name="Probert I."/>
            <person name="Quesneville H."/>
            <person name="Raines C."/>
            <person name="Rensing S.A."/>
            <person name="Riano-Pachon D.M."/>
            <person name="Richier S."/>
            <person name="Rokitta S."/>
            <person name="Shiraiwa Y."/>
            <person name="Soanes D.M."/>
            <person name="van der Giezen M."/>
            <person name="Wahlund T.M."/>
            <person name="Williams B."/>
            <person name="Wilson W."/>
            <person name="Wolfe G."/>
            <person name="Wurch L.L."/>
        </authorList>
    </citation>
    <scope>NUCLEOTIDE SEQUENCE</scope>
</reference>
<accession>A0A0D3JM22</accession>
<dbReference type="KEGG" id="ehx:EMIHUDRAFT_435368"/>